<accession>A0A510JE71</accession>
<dbReference type="InterPro" id="IPR018660">
    <property type="entry name" value="MliC"/>
</dbReference>
<feature type="domain" description="C-type lysozyme inhibitor" evidence="5">
    <location>
        <begin position="51"/>
        <end position="115"/>
    </location>
</feature>
<dbReference type="InterPro" id="IPR036328">
    <property type="entry name" value="MliC_sf"/>
</dbReference>
<keyword evidence="7" id="KW-1185">Reference proteome</keyword>
<dbReference type="AlphaFoldDB" id="A0A510JE71"/>
<keyword evidence="4" id="KW-0449">Lipoprotein</keyword>
<dbReference type="EMBL" id="AP019823">
    <property type="protein sequence ID" value="BBM37612.1"/>
    <property type="molecule type" value="Genomic_DNA"/>
</dbReference>
<evidence type="ECO:0000259" key="5">
    <source>
        <dbReference type="Pfam" id="PF09864"/>
    </source>
</evidence>
<evidence type="ECO:0000256" key="1">
    <source>
        <dbReference type="ARBA" id="ARBA00022729"/>
    </source>
</evidence>
<reference evidence="6 7" key="1">
    <citation type="submission" date="2019-07" db="EMBL/GenBank/DDBJ databases">
        <title>Complete Genome Sequence of Leptotrichia hofstadii Strain JCM16775.</title>
        <authorList>
            <person name="Watanabe S."/>
            <person name="Cui L."/>
        </authorList>
    </citation>
    <scope>NUCLEOTIDE SEQUENCE [LARGE SCALE GENOMIC DNA]</scope>
    <source>
        <strain evidence="6 7">JCM16775</strain>
    </source>
</reference>
<dbReference type="Proteomes" id="UP000321892">
    <property type="component" value="Chromosome"/>
</dbReference>
<protein>
    <recommendedName>
        <fullName evidence="5">C-type lysozyme inhibitor domain-containing protein</fullName>
    </recommendedName>
</protein>
<keyword evidence="3" id="KW-0564">Palmitate</keyword>
<keyword evidence="2" id="KW-0472">Membrane</keyword>
<gene>
    <name evidence="6" type="ORF">JCM16775_0296</name>
</gene>
<dbReference type="Pfam" id="PF09864">
    <property type="entry name" value="MliC"/>
    <property type="match status" value="1"/>
</dbReference>
<dbReference type="OrthoDB" id="82332at2"/>
<keyword evidence="1" id="KW-0732">Signal</keyword>
<evidence type="ECO:0000313" key="6">
    <source>
        <dbReference type="EMBL" id="BBM37612.1"/>
    </source>
</evidence>
<evidence type="ECO:0000256" key="4">
    <source>
        <dbReference type="ARBA" id="ARBA00023288"/>
    </source>
</evidence>
<dbReference type="SUPFAM" id="SSF141488">
    <property type="entry name" value="YdhA-like"/>
    <property type="match status" value="1"/>
</dbReference>
<evidence type="ECO:0000313" key="7">
    <source>
        <dbReference type="Proteomes" id="UP000321892"/>
    </source>
</evidence>
<sequence>MKLTGKLVILLTGALLFGFSLNGISASKHKITKRKYPVIKIKRKAIYSQKFKCSKKEYTVNYITNDKIQLVEVSTNAKLVMDQVVAASGSRYSDGKNTDIHIKGNEAILTRNGNSIFCEGLK</sequence>
<evidence type="ECO:0000256" key="2">
    <source>
        <dbReference type="ARBA" id="ARBA00023136"/>
    </source>
</evidence>
<evidence type="ECO:0000256" key="3">
    <source>
        <dbReference type="ARBA" id="ARBA00023139"/>
    </source>
</evidence>
<name>A0A510JE71_9FUSO</name>
<organism evidence="6 7">
    <name type="scientific">Leptotrichia hofstadii</name>
    <dbReference type="NCBI Taxonomy" id="157688"/>
    <lineage>
        <taxon>Bacteria</taxon>
        <taxon>Fusobacteriati</taxon>
        <taxon>Fusobacteriota</taxon>
        <taxon>Fusobacteriia</taxon>
        <taxon>Fusobacteriales</taxon>
        <taxon>Leptotrichiaceae</taxon>
        <taxon>Leptotrichia</taxon>
    </lineage>
</organism>
<dbReference type="KEGG" id="lhf:JCM16775_0296"/>
<dbReference type="RefSeq" id="WP_051254434.1">
    <property type="nucleotide sequence ID" value="NZ_AP019823.1"/>
</dbReference>
<dbReference type="Gene3D" id="2.40.128.200">
    <property type="match status" value="1"/>
</dbReference>
<proteinExistence type="predicted"/>